<dbReference type="Pfam" id="PF00668">
    <property type="entry name" value="Condensation"/>
    <property type="match status" value="2"/>
</dbReference>
<dbReference type="PROSITE" id="PS00012">
    <property type="entry name" value="PHOSPHOPANTETHEINE"/>
    <property type="match status" value="2"/>
</dbReference>
<evidence type="ECO:0000256" key="1">
    <source>
        <dbReference type="ARBA" id="ARBA00001957"/>
    </source>
</evidence>
<dbReference type="InterPro" id="IPR036736">
    <property type="entry name" value="ACP-like_sf"/>
</dbReference>
<feature type="region of interest" description="Disordered" evidence="4">
    <location>
        <begin position="1135"/>
        <end position="1212"/>
    </location>
</feature>
<dbReference type="EMBL" id="NGFP01000012">
    <property type="protein sequence ID" value="OUC99026.1"/>
    <property type="molecule type" value="Genomic_DNA"/>
</dbReference>
<evidence type="ECO:0000256" key="4">
    <source>
        <dbReference type="SAM" id="MobiDB-lite"/>
    </source>
</evidence>
<name>A0A243RV17_9ACTN</name>
<feature type="compositionally biased region" description="Low complexity" evidence="4">
    <location>
        <begin position="989"/>
        <end position="1001"/>
    </location>
</feature>
<dbReference type="InterPro" id="IPR045851">
    <property type="entry name" value="AMP-bd_C_sf"/>
</dbReference>
<dbReference type="Gene3D" id="3.40.50.12780">
    <property type="entry name" value="N-terminal domain of ligase-like"/>
    <property type="match status" value="2"/>
</dbReference>
<feature type="region of interest" description="Disordered" evidence="4">
    <location>
        <begin position="24"/>
        <end position="57"/>
    </location>
</feature>
<proteinExistence type="predicted"/>
<dbReference type="Pfam" id="PF00501">
    <property type="entry name" value="AMP-binding"/>
    <property type="match status" value="3"/>
</dbReference>
<keyword evidence="2" id="KW-0596">Phosphopantetheine</keyword>
<dbReference type="NCBIfam" id="TIGR01733">
    <property type="entry name" value="AA-adenyl-dom"/>
    <property type="match status" value="2"/>
</dbReference>
<dbReference type="GO" id="GO:0044550">
    <property type="term" value="P:secondary metabolite biosynthetic process"/>
    <property type="evidence" value="ECO:0007669"/>
    <property type="project" value="TreeGrafter"/>
</dbReference>
<dbReference type="PROSITE" id="PS50075">
    <property type="entry name" value="CARRIER"/>
    <property type="match status" value="2"/>
</dbReference>
<dbReference type="Proteomes" id="UP000194761">
    <property type="component" value="Unassembled WGS sequence"/>
</dbReference>
<dbReference type="InterPro" id="IPR009081">
    <property type="entry name" value="PP-bd_ACP"/>
</dbReference>
<dbReference type="FunFam" id="3.30.300.30:FF:000015">
    <property type="entry name" value="Nonribosomal peptide synthase SidD"/>
    <property type="match status" value="1"/>
</dbReference>
<dbReference type="Gene3D" id="3.30.559.10">
    <property type="entry name" value="Chloramphenicol acetyltransferase-like domain"/>
    <property type="match status" value="2"/>
</dbReference>
<dbReference type="Gene3D" id="3.30.559.30">
    <property type="entry name" value="Nonribosomal peptide synthetase, condensation domain"/>
    <property type="match status" value="2"/>
</dbReference>
<dbReference type="Pfam" id="PF00550">
    <property type="entry name" value="PP-binding"/>
    <property type="match status" value="2"/>
</dbReference>
<feature type="compositionally biased region" description="Gly residues" evidence="4">
    <location>
        <begin position="1141"/>
        <end position="1201"/>
    </location>
</feature>
<comment type="caution">
    <text evidence="6">The sequence shown here is derived from an EMBL/GenBank/DDBJ whole genome shotgun (WGS) entry which is preliminary data.</text>
</comment>
<dbReference type="FunFam" id="1.10.1200.10:FF:000005">
    <property type="entry name" value="Nonribosomal peptide synthetase 1"/>
    <property type="match status" value="1"/>
</dbReference>
<evidence type="ECO:0000259" key="5">
    <source>
        <dbReference type="PROSITE" id="PS50075"/>
    </source>
</evidence>
<dbReference type="SUPFAM" id="SSF56801">
    <property type="entry name" value="Acetyl-CoA synthetase-like"/>
    <property type="match status" value="2"/>
</dbReference>
<dbReference type="InterPro" id="IPR025110">
    <property type="entry name" value="AMP-bd_C"/>
</dbReference>
<dbReference type="GO" id="GO:0043041">
    <property type="term" value="P:amino acid activation for nonribosomal peptide biosynthetic process"/>
    <property type="evidence" value="ECO:0007669"/>
    <property type="project" value="TreeGrafter"/>
</dbReference>
<protein>
    <recommendedName>
        <fullName evidence="5">Carrier domain-containing protein</fullName>
    </recommendedName>
</protein>
<dbReference type="SUPFAM" id="SSF52777">
    <property type="entry name" value="CoA-dependent acyltransferases"/>
    <property type="match status" value="4"/>
</dbReference>
<dbReference type="Gene3D" id="3.30.300.30">
    <property type="match status" value="2"/>
</dbReference>
<dbReference type="GO" id="GO:0003824">
    <property type="term" value="F:catalytic activity"/>
    <property type="evidence" value="ECO:0007669"/>
    <property type="project" value="InterPro"/>
</dbReference>
<dbReference type="GO" id="GO:0008610">
    <property type="term" value="P:lipid biosynthetic process"/>
    <property type="evidence" value="ECO:0007669"/>
    <property type="project" value="UniProtKB-ARBA"/>
</dbReference>
<dbReference type="SMART" id="SM00823">
    <property type="entry name" value="PKS_PP"/>
    <property type="match status" value="2"/>
</dbReference>
<dbReference type="InterPro" id="IPR042099">
    <property type="entry name" value="ANL_N_sf"/>
</dbReference>
<comment type="cofactor">
    <cofactor evidence="1">
        <name>pantetheine 4'-phosphate</name>
        <dbReference type="ChEBI" id="CHEBI:47942"/>
    </cofactor>
</comment>
<sequence length="2218" mass="236131">MRAPESQQERIFTILKRAPVLHDRHSRASPLAKVRQGRETPATQGLAHPGRRCNTNHPELTERFLSRKKSFPLCAQLGKYARSGLSHTHFRRPRANADPRPTKELCVLQPETISPGQPGTEYPLSYGQQRLWFLHRLDPSDSTYNTSYVYRLKGRLDTVALEAAFTAVAARHESLRTRFRERAGRPVAIVDPPAPVAVERLAAGTDQEALTLVSALTNTAFDLSAAPPFRVSLIELGPDEHVLCVVLHHINGDGWSLNVLRSEVATHYGSGGTAPLPHLPLQYGEHTRDRHPADSGLQWWIERLSGVPPLELPADRPRPVQRSGAGGQVDFRIEADVSAAIRDLARRARCTPYMVLLAAYQVLLARHTGQSDFCVGTPSAGRDSTELETMIGFLSTTLALRCDLSGDPTFSELLKRTRRTVLDALSRQDVPFERLVAELDVERDLSRTPLFQTLFAFHTQGEWADPLPGLTATPFPHGWSRARLDLSVDISPADDGHLLGSVVYSTDLFDRGTVERMVTRFQELLAAAVADPEVPVGSLRMLPEAELGLLAEWNGTGAGLPEVTLVDLVLEQAAATPDAIAVETPARAGQAAPADTLTYAGLVERAAELAGRLAAAGIGRGSLVAVRMERGTDMLVALLGVAMSGAAYLPVDPDYPQARVSYVIEDSAAALVLTGLDDLPPGTAATTRPRPGDTAYVLYTSGSTGRPKGVVVPHRALTNFLLAMRDLTGSSPRDVWLALTSLSFDISALELYLPLVTGGRVVVADAETARDGVRLARLVRDAGVTHVQATPSGWRVLLSGDLPRVVGLTGGEPLPPQFARELRPRVDRLVNVYGPTETTIWSTAWEVPESPGEIVIGRPIANTTVHILDPAGGPAPIGVPGELLIGGAGVATGYLGRPALTAERFVPGPDGARLYRTGDRARLRGDGALEFLGRTDNQVKLRGHRIELGEIEAVLDAHPAVRQAVVAVRGDRLIAFTVLTPVDAPPPTDTASPPDAAFPADAAREPGGAGPLDDVREHAGRELPGYMVPSVFVEVEALPLTPNGKIDRNALPDVDGGSERTTTAPRTAGERLVAQVFAEVLGVAEVGAHDDFFTLGGHSLLATMVTARLTALSGREVPVREVFIRPTVAGLAELVEPPTGAGAGGDGGPGRAAGAGQGTAGQGTGGGEPGRATGTGQGTAGQGTGGGDPGRAAGAGHGEVGGPRPRPVGTVPPLSFGQERLWFLNRLDPDDASYNMCLVRRLRGPLDPDALGRALDGTVARHESLRTRFPEVDGAPAVVVDPPGAVPVDRVSAGDENGAAELVAALTNSPFPDLASRPPLRVTLIGIGEDDHVLCVVLHHILGDGWSLNLIFDELSRLYSGRAELPPVPLQFGDVARWQRDRDTGDLLAYWRDRLADPTPLDLPVDRPRTAGAARRGDVVAVRLTSAEAGALTRLGREHGATMFMVLLAAYQVLLARHTGRSDILVGTATAGRDRVQLEPVVGYLSDTLVLRGDLSADPTFTDLLRDTQIGVLDAFSHQGVPFEELVTALRTERDLTRTPLFQTMLILHTQDSGHARDAFAGLTTTAFEHGMRQAKLELMLEAWQDEHELLITLVYDAELFDRATVEGLAARFRLLLTALPEVAGDRVSTLPLRTEDDDALLRRLSEGPAQPPATAVPDLFAAAVRHAPDAVAIGCGDSLLTYAELDARADELAALLQSRGVAPGDVVGVRLGRTPDTVAALLATWRAGAVYLPLDPDYPEDRLAFLVEDSGASLVLTEAGPYRGTPEPAPRDAAAYVIYTSGSTGTPKGVVVEHDGLAARVAWMREAYGLHPGDRVVQFASLSFDTHAEEIYPTLAAGARLELLPDGGVTLPDHLDGVTVLDLPTAYWHALVDQIDEIAWPQTLRLVILGGEQVHEAAVARWRERFGDRVRLVNTYGPTEATIIATAADLDGSPGTPPIGTPIGGTRVMVLDGHGEPVPPGAPGELCVTGAGVARGYLGRPALTAQRFVPGPGGSRVYRTGDRARWRGDGRLEFLGRDDDQVKVRGFRIELGEIEARLLAHPGVGQAAVAVRQETLVGYVVGTATGEELGRHLAGVLPAYMVPALWVGLDALPLTRSGKIDRAALPAPEVGAGTRTAPRGDAELLVADVFGEVLGIEAVGAFDDFFALGGHSLLATRVIARLRALVEVDVPIRTLFARSTVAGLAAAVEELLVAELDGLSDEEAALLVRTPHGERDL</sequence>
<dbReference type="InterPro" id="IPR000873">
    <property type="entry name" value="AMP-dep_synth/lig_dom"/>
</dbReference>
<dbReference type="Gene3D" id="3.40.50.1820">
    <property type="entry name" value="alpha/beta hydrolase"/>
    <property type="match status" value="2"/>
</dbReference>
<dbReference type="CDD" id="cd19531">
    <property type="entry name" value="LCL_NRPS-like"/>
    <property type="match status" value="2"/>
</dbReference>
<dbReference type="PANTHER" id="PTHR45527:SF1">
    <property type="entry name" value="FATTY ACID SYNTHASE"/>
    <property type="match status" value="1"/>
</dbReference>
<organism evidence="6 7">
    <name type="scientific">Streptosporangium minutum</name>
    <dbReference type="NCBI Taxonomy" id="569862"/>
    <lineage>
        <taxon>Bacteria</taxon>
        <taxon>Bacillati</taxon>
        <taxon>Actinomycetota</taxon>
        <taxon>Actinomycetes</taxon>
        <taxon>Streptosporangiales</taxon>
        <taxon>Streptosporangiaceae</taxon>
        <taxon>Streptosporangium</taxon>
    </lineage>
</organism>
<dbReference type="InterPro" id="IPR023213">
    <property type="entry name" value="CAT-like_dom_sf"/>
</dbReference>
<dbReference type="GO" id="GO:0005829">
    <property type="term" value="C:cytosol"/>
    <property type="evidence" value="ECO:0007669"/>
    <property type="project" value="TreeGrafter"/>
</dbReference>
<dbReference type="CDD" id="cd05930">
    <property type="entry name" value="A_NRPS"/>
    <property type="match status" value="2"/>
</dbReference>
<dbReference type="PANTHER" id="PTHR45527">
    <property type="entry name" value="NONRIBOSOMAL PEPTIDE SYNTHETASE"/>
    <property type="match status" value="1"/>
</dbReference>
<dbReference type="InterPro" id="IPR029058">
    <property type="entry name" value="AB_hydrolase_fold"/>
</dbReference>
<dbReference type="SUPFAM" id="SSF47336">
    <property type="entry name" value="ACP-like"/>
    <property type="match status" value="2"/>
</dbReference>
<dbReference type="InterPro" id="IPR001242">
    <property type="entry name" value="Condensation_dom"/>
</dbReference>
<evidence type="ECO:0000256" key="3">
    <source>
        <dbReference type="ARBA" id="ARBA00022553"/>
    </source>
</evidence>
<dbReference type="InterPro" id="IPR020806">
    <property type="entry name" value="PKS_PP-bd"/>
</dbReference>
<feature type="region of interest" description="Disordered" evidence="4">
    <location>
        <begin position="984"/>
        <end position="1016"/>
    </location>
</feature>
<accession>A0A243RV17</accession>
<dbReference type="InterPro" id="IPR020845">
    <property type="entry name" value="AMP-binding_CS"/>
</dbReference>
<reference evidence="6 7" key="1">
    <citation type="submission" date="2017-05" db="EMBL/GenBank/DDBJ databases">
        <title>Biotechnological potential of actinobacteria isolated from South African environments.</title>
        <authorList>
            <person name="Le Roes-Hill M."/>
            <person name="Prins A."/>
            <person name="Durrell K.A."/>
        </authorList>
    </citation>
    <scope>NUCLEOTIDE SEQUENCE [LARGE SCALE GENOMIC DNA]</scope>
    <source>
        <strain evidence="6">M26</strain>
    </source>
</reference>
<dbReference type="GO" id="GO:0072330">
    <property type="term" value="P:monocarboxylic acid biosynthetic process"/>
    <property type="evidence" value="ECO:0007669"/>
    <property type="project" value="UniProtKB-ARBA"/>
</dbReference>
<dbReference type="GO" id="GO:0031177">
    <property type="term" value="F:phosphopantetheine binding"/>
    <property type="evidence" value="ECO:0007669"/>
    <property type="project" value="InterPro"/>
</dbReference>
<feature type="domain" description="Carrier" evidence="5">
    <location>
        <begin position="2118"/>
        <end position="2193"/>
    </location>
</feature>
<evidence type="ECO:0000313" key="7">
    <source>
        <dbReference type="Proteomes" id="UP000194761"/>
    </source>
</evidence>
<gene>
    <name evidence="6" type="ORF">CA984_04475</name>
</gene>
<dbReference type="Pfam" id="PF13193">
    <property type="entry name" value="AMP-binding_C"/>
    <property type="match status" value="2"/>
</dbReference>
<dbReference type="InterPro" id="IPR006162">
    <property type="entry name" value="Ppantetheine_attach_site"/>
</dbReference>
<keyword evidence="7" id="KW-1185">Reference proteome</keyword>
<dbReference type="PROSITE" id="PS00455">
    <property type="entry name" value="AMP_BINDING"/>
    <property type="match status" value="2"/>
</dbReference>
<dbReference type="FunFam" id="1.10.1200.10:FF:000016">
    <property type="entry name" value="Non-ribosomal peptide synthase"/>
    <property type="match status" value="1"/>
</dbReference>
<dbReference type="InterPro" id="IPR010071">
    <property type="entry name" value="AA_adenyl_dom"/>
</dbReference>
<evidence type="ECO:0000313" key="6">
    <source>
        <dbReference type="EMBL" id="OUC99026.1"/>
    </source>
</evidence>
<feature type="domain" description="Carrier" evidence="5">
    <location>
        <begin position="1064"/>
        <end position="1139"/>
    </location>
</feature>
<keyword evidence="3" id="KW-0597">Phosphoprotein</keyword>
<evidence type="ECO:0000256" key="2">
    <source>
        <dbReference type="ARBA" id="ARBA00022450"/>
    </source>
</evidence>